<feature type="compositionally biased region" description="Basic and acidic residues" evidence="1">
    <location>
        <begin position="401"/>
        <end position="416"/>
    </location>
</feature>
<feature type="region of interest" description="Disordered" evidence="1">
    <location>
        <begin position="262"/>
        <end position="499"/>
    </location>
</feature>
<organism evidence="2 3">
    <name type="scientific">Friedmanniomyces endolithicus</name>
    <dbReference type="NCBI Taxonomy" id="329885"/>
    <lineage>
        <taxon>Eukaryota</taxon>
        <taxon>Fungi</taxon>
        <taxon>Dikarya</taxon>
        <taxon>Ascomycota</taxon>
        <taxon>Pezizomycotina</taxon>
        <taxon>Dothideomycetes</taxon>
        <taxon>Dothideomycetidae</taxon>
        <taxon>Mycosphaerellales</taxon>
        <taxon>Teratosphaeriaceae</taxon>
        <taxon>Friedmanniomyces</taxon>
    </lineage>
</organism>
<dbReference type="Proteomes" id="UP001175353">
    <property type="component" value="Unassembled WGS sequence"/>
</dbReference>
<evidence type="ECO:0000313" key="2">
    <source>
        <dbReference type="EMBL" id="KAK0977747.1"/>
    </source>
</evidence>
<feature type="compositionally biased region" description="Acidic residues" evidence="1">
    <location>
        <begin position="451"/>
        <end position="462"/>
    </location>
</feature>
<accession>A0AAN6KE00</accession>
<protein>
    <submittedName>
        <fullName evidence="2">Uncharacterized protein</fullName>
    </submittedName>
</protein>
<evidence type="ECO:0000256" key="1">
    <source>
        <dbReference type="SAM" id="MobiDB-lite"/>
    </source>
</evidence>
<name>A0AAN6KE00_9PEZI</name>
<feature type="compositionally biased region" description="Basic and acidic residues" evidence="1">
    <location>
        <begin position="73"/>
        <end position="89"/>
    </location>
</feature>
<sequence length="499" mass="53475">MSSVLVESGDADCQWQGEEQYGNPATGNMQSGGEGEGLDKVYEYTDDDDGHTVMTGYDRPEGIANRAPPSHHLTREYRPPLSDIDERSEAGSQAAPLPTHNDAGSPDTALPDVAAVEAKTQQFWNDQEHDRLAGDLNKALRLSKREAKAKLSHHAAHKAELAQAVRESVLDLEYRAYLDAVDLDKATQQSLKDQAEADHREHREREDLQRAEDFSLRDAEAAVRRGENMKRKLEAETLRAKEESIDTATAWKASRGWVQDEEVVDGNGDVNDDASTVMTGTTWRSARSQRATAGHVDDASDAGSIASSSRATARQSPPAASPPAAAAGSSSHHHTASARAQARPHWTRSNDPQYPPSRPPTYTTLPRTYPTDPNPQIPAPPLRSPSPVATIRGVLANSTAEEEKRRATHSRRFEREEAGEEGSVSPAAPPITPGQAGKGKFRFPTPSKSDDDGEADGGEESEGGSGENGTSTVLGGGASMSRSLRSSERGGVGGAAKSV</sequence>
<feature type="compositionally biased region" description="Gly residues" evidence="1">
    <location>
        <begin position="490"/>
        <end position="499"/>
    </location>
</feature>
<feature type="compositionally biased region" description="Low complexity" evidence="1">
    <location>
        <begin position="301"/>
        <end position="330"/>
    </location>
</feature>
<feature type="compositionally biased region" description="Polar residues" evidence="1">
    <location>
        <begin position="274"/>
        <end position="291"/>
    </location>
</feature>
<dbReference type="AlphaFoldDB" id="A0AAN6KE00"/>
<reference evidence="2" key="1">
    <citation type="submission" date="2023-06" db="EMBL/GenBank/DDBJ databases">
        <title>Black Yeasts Isolated from many extreme environments.</title>
        <authorList>
            <person name="Coleine C."/>
            <person name="Stajich J.E."/>
            <person name="Selbmann L."/>
        </authorList>
    </citation>
    <scope>NUCLEOTIDE SEQUENCE</scope>
    <source>
        <strain evidence="2">CCFEE 5200</strain>
    </source>
</reference>
<feature type="compositionally biased region" description="Low complexity" evidence="1">
    <location>
        <begin position="360"/>
        <end position="371"/>
    </location>
</feature>
<feature type="compositionally biased region" description="Pro residues" evidence="1">
    <location>
        <begin position="372"/>
        <end position="384"/>
    </location>
</feature>
<dbReference type="EMBL" id="JAUJLE010000132">
    <property type="protein sequence ID" value="KAK0977747.1"/>
    <property type="molecule type" value="Genomic_DNA"/>
</dbReference>
<feature type="compositionally biased region" description="Basic and acidic residues" evidence="1">
    <location>
        <begin position="193"/>
        <end position="214"/>
    </location>
</feature>
<comment type="caution">
    <text evidence="2">The sequence shown here is derived from an EMBL/GenBank/DDBJ whole genome shotgun (WGS) entry which is preliminary data.</text>
</comment>
<feature type="region of interest" description="Disordered" evidence="1">
    <location>
        <begin position="1"/>
        <end position="111"/>
    </location>
</feature>
<feature type="region of interest" description="Disordered" evidence="1">
    <location>
        <begin position="189"/>
        <end position="214"/>
    </location>
</feature>
<evidence type="ECO:0000313" key="3">
    <source>
        <dbReference type="Proteomes" id="UP001175353"/>
    </source>
</evidence>
<gene>
    <name evidence="2" type="ORF">LTR91_013235</name>
</gene>
<proteinExistence type="predicted"/>
<keyword evidence="3" id="KW-1185">Reference proteome</keyword>